<evidence type="ECO:0000313" key="3">
    <source>
        <dbReference type="Proteomes" id="UP000226420"/>
    </source>
</evidence>
<dbReference type="AlphaFoldDB" id="A0AAJ4WDB7"/>
<dbReference type="Proteomes" id="UP000226420">
    <property type="component" value="Unassembled WGS sequence"/>
</dbReference>
<feature type="domain" description="BioF2-like acetyltransferase" evidence="1">
    <location>
        <begin position="196"/>
        <end position="331"/>
    </location>
</feature>
<protein>
    <submittedName>
        <fullName evidence="2">Acetyltransferase (GNAT) domain-containing protein</fullName>
    </submittedName>
</protein>
<dbReference type="Pfam" id="PF13480">
    <property type="entry name" value="Acetyltransf_6"/>
    <property type="match status" value="1"/>
</dbReference>
<accession>A0AAJ4WDB7</accession>
<dbReference type="InterPro" id="IPR038740">
    <property type="entry name" value="BioF2-like_GNAT_dom"/>
</dbReference>
<sequence length="378" mass="43842">MNHPITLYSPDDFSRCTLTGHALYPSIKALLSAAPGDLITNLPASTQCYALELAGELTLVAQIRTEKQKTYTASLITHYFDYLQDELDLIEGQYWKKPLKLVVRLLGKLFAHQQLDDVVYIGNTFISTNFHPEWNAEQLRHIDNFIRQRFTTQRIVYRSLNDYAHQDMMKNLTALGYQRLVSRQVFITNQTLESQKKRNSIQRDLKLLKQTTFTLRLIDQDIQQYAEAAKRLYDVLYLDKYSRYNPQFTVQYFVDMVRHRALTLHGVFDGDKLVAIAGLYKVGHSLTTPLIGYDLDYPRQAGLYRIATLISLMQAGNGNVLNMSSGAGDYKMRRGAQVYLEYSYYADVRISRLRRYTFQLFAGLINWLGEKYGRKQIF</sequence>
<gene>
    <name evidence="2" type="ORF">SAMN02745723_11647</name>
</gene>
<organism evidence="2 3">
    <name type="scientific">Pragia fontium DSM 5563 = ATCC 49100</name>
    <dbReference type="NCBI Taxonomy" id="1122977"/>
    <lineage>
        <taxon>Bacteria</taxon>
        <taxon>Pseudomonadati</taxon>
        <taxon>Pseudomonadota</taxon>
        <taxon>Gammaproteobacteria</taxon>
        <taxon>Enterobacterales</taxon>
        <taxon>Budviciaceae</taxon>
        <taxon>Pragia</taxon>
    </lineage>
</organism>
<dbReference type="RefSeq" id="WP_074824798.1">
    <property type="nucleotide sequence ID" value="NZ_FOLW01000016.1"/>
</dbReference>
<proteinExistence type="predicted"/>
<dbReference type="EMBL" id="FOLW01000016">
    <property type="protein sequence ID" value="SFD40168.1"/>
    <property type="molecule type" value="Genomic_DNA"/>
</dbReference>
<evidence type="ECO:0000259" key="1">
    <source>
        <dbReference type="Pfam" id="PF13480"/>
    </source>
</evidence>
<comment type="caution">
    <text evidence="2">The sequence shown here is derived from an EMBL/GenBank/DDBJ whole genome shotgun (WGS) entry which is preliminary data.</text>
</comment>
<name>A0AAJ4WDB7_9GAMM</name>
<dbReference type="InterPro" id="IPR016181">
    <property type="entry name" value="Acyl_CoA_acyltransferase"/>
</dbReference>
<evidence type="ECO:0000313" key="2">
    <source>
        <dbReference type="EMBL" id="SFD40168.1"/>
    </source>
</evidence>
<dbReference type="SUPFAM" id="SSF55729">
    <property type="entry name" value="Acyl-CoA N-acyltransferases (Nat)"/>
    <property type="match status" value="1"/>
</dbReference>
<reference evidence="2 3" key="1">
    <citation type="submission" date="2016-10" db="EMBL/GenBank/DDBJ databases">
        <authorList>
            <person name="Varghese N."/>
            <person name="Submissions S."/>
        </authorList>
    </citation>
    <scope>NUCLEOTIDE SEQUENCE [LARGE SCALE GENOMIC DNA]</scope>
    <source>
        <strain evidence="2 3">DSM 5563</strain>
    </source>
</reference>